<dbReference type="EMBL" id="QVLS01000003">
    <property type="protein sequence ID" value="RFP80006.1"/>
    <property type="molecule type" value="Genomic_DNA"/>
</dbReference>
<sequence>MTQSPAMQSPFPRDPAWLDREYNNRARVPEHPAYFERWARDSKQVRERGGALIDLRYGHGPAEQLDVFPAQGGAGGAAPVLFFIHGGYWRALDKSDHSFLAPLFQRLGVCVVMPNYALCPATTVPGITLQMAQALAWTHRHIAVHGGDPSRITVAGHSAGGQLAAMMLACRWPQVGADLPAALVRNALSVSGLFDLEPLRLAPSLQSSLKLTPDQVRKASPARLPSPGLRQGRGELVAVVGGQESGEYHRQNHLIREAWGRDVVRVCEELPGRDHFSALDALVEPGHRLHQLARGLLGV</sequence>
<dbReference type="InterPro" id="IPR050300">
    <property type="entry name" value="GDXG_lipolytic_enzyme"/>
</dbReference>
<dbReference type="Proteomes" id="UP000261931">
    <property type="component" value="Unassembled WGS sequence"/>
</dbReference>
<comment type="caution">
    <text evidence="3">The sequence shown here is derived from an EMBL/GenBank/DDBJ whole genome shotgun (WGS) entry which is preliminary data.</text>
</comment>
<name>A0A372EKT4_9BURK</name>
<keyword evidence="1 3" id="KW-0378">Hydrolase</keyword>
<dbReference type="InterPro" id="IPR013094">
    <property type="entry name" value="AB_hydrolase_3"/>
</dbReference>
<feature type="domain" description="Alpha/beta hydrolase fold-3" evidence="2">
    <location>
        <begin position="81"/>
        <end position="176"/>
    </location>
</feature>
<dbReference type="PANTHER" id="PTHR48081">
    <property type="entry name" value="AB HYDROLASE SUPERFAMILY PROTEIN C4A8.06C"/>
    <property type="match status" value="1"/>
</dbReference>
<keyword evidence="4" id="KW-1185">Reference proteome</keyword>
<gene>
    <name evidence="3" type="ORF">DY262_05995</name>
</gene>
<evidence type="ECO:0000313" key="4">
    <source>
        <dbReference type="Proteomes" id="UP000261931"/>
    </source>
</evidence>
<evidence type="ECO:0000313" key="3">
    <source>
        <dbReference type="EMBL" id="RFP80006.1"/>
    </source>
</evidence>
<dbReference type="GO" id="GO:0016787">
    <property type="term" value="F:hydrolase activity"/>
    <property type="evidence" value="ECO:0007669"/>
    <property type="project" value="UniProtKB-KW"/>
</dbReference>
<accession>A0A372EKT4</accession>
<dbReference type="Gene3D" id="3.40.50.1820">
    <property type="entry name" value="alpha/beta hydrolase"/>
    <property type="match status" value="1"/>
</dbReference>
<organism evidence="3 4">
    <name type="scientific">Hydrogenophaga borbori</name>
    <dbReference type="NCBI Taxonomy" id="2294117"/>
    <lineage>
        <taxon>Bacteria</taxon>
        <taxon>Pseudomonadati</taxon>
        <taxon>Pseudomonadota</taxon>
        <taxon>Betaproteobacteria</taxon>
        <taxon>Burkholderiales</taxon>
        <taxon>Comamonadaceae</taxon>
        <taxon>Hydrogenophaga</taxon>
    </lineage>
</organism>
<dbReference type="PANTHER" id="PTHR48081:SF33">
    <property type="entry name" value="KYNURENINE FORMAMIDASE"/>
    <property type="match status" value="1"/>
</dbReference>
<evidence type="ECO:0000256" key="1">
    <source>
        <dbReference type="ARBA" id="ARBA00022801"/>
    </source>
</evidence>
<reference evidence="3 4" key="1">
    <citation type="submission" date="2018-08" db="EMBL/GenBank/DDBJ databases">
        <title>Hydrogenophaga sp. LA-38 isolated from sludge.</title>
        <authorList>
            <person name="Im W.-T."/>
        </authorList>
    </citation>
    <scope>NUCLEOTIDE SEQUENCE [LARGE SCALE GENOMIC DNA]</scope>
    <source>
        <strain evidence="3 4">LA-38</strain>
    </source>
</reference>
<dbReference type="Pfam" id="PF07859">
    <property type="entry name" value="Abhydrolase_3"/>
    <property type="match status" value="1"/>
</dbReference>
<evidence type="ECO:0000259" key="2">
    <source>
        <dbReference type="Pfam" id="PF07859"/>
    </source>
</evidence>
<proteinExistence type="predicted"/>
<protein>
    <submittedName>
        <fullName evidence="3">Alpha/beta hydrolase</fullName>
    </submittedName>
</protein>
<dbReference type="AlphaFoldDB" id="A0A372EKT4"/>
<dbReference type="InterPro" id="IPR029058">
    <property type="entry name" value="AB_hydrolase_fold"/>
</dbReference>
<dbReference type="SUPFAM" id="SSF53474">
    <property type="entry name" value="alpha/beta-Hydrolases"/>
    <property type="match status" value="1"/>
</dbReference>